<keyword evidence="1 4" id="KW-0812">Transmembrane</keyword>
<dbReference type="AlphaFoldDB" id="A0A1D8A632"/>
<organism evidence="6 7">
    <name type="scientific">Novosphingobium resinovorum</name>
    <dbReference type="NCBI Taxonomy" id="158500"/>
    <lineage>
        <taxon>Bacteria</taxon>
        <taxon>Pseudomonadati</taxon>
        <taxon>Pseudomonadota</taxon>
        <taxon>Alphaproteobacteria</taxon>
        <taxon>Sphingomonadales</taxon>
        <taxon>Sphingomonadaceae</taxon>
        <taxon>Novosphingobium</taxon>
    </lineage>
</organism>
<dbReference type="Proteomes" id="UP000094626">
    <property type="component" value="Chromosome"/>
</dbReference>
<protein>
    <recommendedName>
        <fullName evidence="5">HIG1 domain-containing protein</fullName>
    </recommendedName>
</protein>
<dbReference type="KEGG" id="nre:BES08_13070"/>
<accession>A0A1D8A632</accession>
<dbReference type="InterPro" id="IPR007667">
    <property type="entry name" value="Hypoxia_induced_domain"/>
</dbReference>
<evidence type="ECO:0000256" key="2">
    <source>
        <dbReference type="ARBA" id="ARBA00022989"/>
    </source>
</evidence>
<reference evidence="7" key="1">
    <citation type="journal article" date="2017" name="J. Biotechnol.">
        <title>Complete genome sequence of Novosphingobium resinovorum SA1, a versatile xenobiotic-degrading bacterium capable of utilizing sulfanilic acid.</title>
        <authorList>
            <person name="Hegedus B."/>
            <person name="Kos P.B."/>
            <person name="Balint B."/>
            <person name="Maroti G."/>
            <person name="Gan H.M."/>
            <person name="Perei K."/>
            <person name="Rakhely G."/>
        </authorList>
    </citation>
    <scope>NUCLEOTIDE SEQUENCE [LARGE SCALE GENOMIC DNA]</scope>
    <source>
        <strain evidence="7">SA1</strain>
    </source>
</reference>
<name>A0A1D8A632_9SPHN</name>
<feature type="transmembrane region" description="Helical" evidence="4">
    <location>
        <begin position="59"/>
        <end position="76"/>
    </location>
</feature>
<dbReference type="RefSeq" id="WP_069708557.1">
    <property type="nucleotide sequence ID" value="NZ_CP017075.1"/>
</dbReference>
<evidence type="ECO:0000256" key="4">
    <source>
        <dbReference type="SAM" id="Phobius"/>
    </source>
</evidence>
<feature type="transmembrane region" description="Helical" evidence="4">
    <location>
        <begin position="6"/>
        <end position="27"/>
    </location>
</feature>
<keyword evidence="2 4" id="KW-1133">Transmembrane helix</keyword>
<keyword evidence="7" id="KW-1185">Reference proteome</keyword>
<evidence type="ECO:0000313" key="7">
    <source>
        <dbReference type="Proteomes" id="UP000094626"/>
    </source>
</evidence>
<dbReference type="EMBL" id="CP017075">
    <property type="protein sequence ID" value="AOR77582.1"/>
    <property type="molecule type" value="Genomic_DNA"/>
</dbReference>
<evidence type="ECO:0000313" key="6">
    <source>
        <dbReference type="EMBL" id="AOR77582.1"/>
    </source>
</evidence>
<sequence length="77" mass="8408">MSYILVPVIIVLVIMVVVSLVRGIVAFMNSTRDDLNSDPNATGPSANQLLQNKMMFNRIKYQAAAVLVCALLLAMAR</sequence>
<keyword evidence="3 4" id="KW-0472">Membrane</keyword>
<proteinExistence type="predicted"/>
<feature type="domain" description="HIG1" evidence="5">
    <location>
        <begin position="1"/>
        <end position="77"/>
    </location>
</feature>
<gene>
    <name evidence="6" type="ORF">BES08_13070</name>
</gene>
<dbReference type="PROSITE" id="PS51503">
    <property type="entry name" value="HIG1"/>
    <property type="match status" value="1"/>
</dbReference>
<evidence type="ECO:0000256" key="3">
    <source>
        <dbReference type="ARBA" id="ARBA00023136"/>
    </source>
</evidence>
<dbReference type="OrthoDB" id="7392120at2"/>
<evidence type="ECO:0000259" key="5">
    <source>
        <dbReference type="PROSITE" id="PS51503"/>
    </source>
</evidence>
<evidence type="ECO:0000256" key="1">
    <source>
        <dbReference type="ARBA" id="ARBA00022692"/>
    </source>
</evidence>